<evidence type="ECO:0000256" key="5">
    <source>
        <dbReference type="ARBA" id="ARBA00023004"/>
    </source>
</evidence>
<keyword evidence="10" id="KW-1185">Reference proteome</keyword>
<protein>
    <recommendedName>
        <fullName evidence="11">Cytochrome P450</fullName>
    </recommendedName>
</protein>
<dbReference type="Pfam" id="PF00067">
    <property type="entry name" value="p450"/>
    <property type="match status" value="1"/>
</dbReference>
<dbReference type="HOGENOM" id="CLU_001570_2_1_1"/>
<evidence type="ECO:0000256" key="7">
    <source>
        <dbReference type="PIRSR" id="PIRSR602401-1"/>
    </source>
</evidence>
<dbReference type="Proteomes" id="UP000054266">
    <property type="component" value="Unassembled WGS sequence"/>
</dbReference>
<dbReference type="PANTHER" id="PTHR46300:SF2">
    <property type="entry name" value="CYTOCHROME P450 MONOOXYGENASE ALNH-RELATED"/>
    <property type="match status" value="1"/>
</dbReference>
<name>A0A0D2FZW7_9EURO</name>
<keyword evidence="5 7" id="KW-0408">Iron</keyword>
<evidence type="ECO:0000313" key="10">
    <source>
        <dbReference type="Proteomes" id="UP000054266"/>
    </source>
</evidence>
<dbReference type="GO" id="GO:0016705">
    <property type="term" value="F:oxidoreductase activity, acting on paired donors, with incorporation or reduction of molecular oxygen"/>
    <property type="evidence" value="ECO:0007669"/>
    <property type="project" value="InterPro"/>
</dbReference>
<dbReference type="PANTHER" id="PTHR46300">
    <property type="entry name" value="P450, PUTATIVE (EUROFUNG)-RELATED-RELATED"/>
    <property type="match status" value="1"/>
</dbReference>
<feature type="transmembrane region" description="Helical" evidence="8">
    <location>
        <begin position="6"/>
        <end position="25"/>
    </location>
</feature>
<dbReference type="InterPro" id="IPR001128">
    <property type="entry name" value="Cyt_P450"/>
</dbReference>
<accession>A0A0D2FZW7</accession>
<dbReference type="GO" id="GO:0005506">
    <property type="term" value="F:iron ion binding"/>
    <property type="evidence" value="ECO:0007669"/>
    <property type="project" value="InterPro"/>
</dbReference>
<dbReference type="EMBL" id="KN846960">
    <property type="protein sequence ID" value="KIW65424.1"/>
    <property type="molecule type" value="Genomic_DNA"/>
</dbReference>
<organism evidence="9 10">
    <name type="scientific">Phialophora macrospora</name>
    <dbReference type="NCBI Taxonomy" id="1851006"/>
    <lineage>
        <taxon>Eukaryota</taxon>
        <taxon>Fungi</taxon>
        <taxon>Dikarya</taxon>
        <taxon>Ascomycota</taxon>
        <taxon>Pezizomycotina</taxon>
        <taxon>Eurotiomycetes</taxon>
        <taxon>Chaetothyriomycetidae</taxon>
        <taxon>Chaetothyriales</taxon>
        <taxon>Herpotrichiellaceae</taxon>
        <taxon>Phialophora</taxon>
    </lineage>
</organism>
<dbReference type="CDD" id="cd11065">
    <property type="entry name" value="CYP64-like"/>
    <property type="match status" value="1"/>
</dbReference>
<keyword evidence="8" id="KW-1133">Transmembrane helix</keyword>
<dbReference type="InterPro" id="IPR050364">
    <property type="entry name" value="Cytochrome_P450_fung"/>
</dbReference>
<dbReference type="STRING" id="5601.A0A0D2FZW7"/>
<evidence type="ECO:0000313" key="9">
    <source>
        <dbReference type="EMBL" id="KIW65424.1"/>
    </source>
</evidence>
<keyword evidence="8" id="KW-0812">Transmembrane</keyword>
<keyword evidence="4" id="KW-0560">Oxidoreductase</keyword>
<dbReference type="Gene3D" id="1.10.630.10">
    <property type="entry name" value="Cytochrome P450"/>
    <property type="match status" value="1"/>
</dbReference>
<keyword evidence="6" id="KW-0503">Monooxygenase</keyword>
<evidence type="ECO:0008006" key="11">
    <source>
        <dbReference type="Google" id="ProtNLM"/>
    </source>
</evidence>
<evidence type="ECO:0000256" key="6">
    <source>
        <dbReference type="ARBA" id="ARBA00023033"/>
    </source>
</evidence>
<keyword evidence="7" id="KW-0349">Heme</keyword>
<evidence type="ECO:0000256" key="1">
    <source>
        <dbReference type="ARBA" id="ARBA00001971"/>
    </source>
</evidence>
<dbReference type="GO" id="GO:0004497">
    <property type="term" value="F:monooxygenase activity"/>
    <property type="evidence" value="ECO:0007669"/>
    <property type="project" value="UniProtKB-KW"/>
</dbReference>
<dbReference type="InterPro" id="IPR002401">
    <property type="entry name" value="Cyt_P450_E_grp-I"/>
</dbReference>
<feature type="binding site" description="axial binding residue" evidence="7">
    <location>
        <position position="443"/>
    </location>
    <ligand>
        <name>heme</name>
        <dbReference type="ChEBI" id="CHEBI:30413"/>
    </ligand>
    <ligandPart>
        <name>Fe</name>
        <dbReference type="ChEBI" id="CHEBI:18248"/>
    </ligandPart>
</feature>
<dbReference type="AlphaFoldDB" id="A0A0D2FZW7"/>
<reference evidence="9 10" key="1">
    <citation type="submission" date="2015-01" db="EMBL/GenBank/DDBJ databases">
        <title>The Genome Sequence of Capronia semiimmersa CBS27337.</title>
        <authorList>
            <consortium name="The Broad Institute Genomics Platform"/>
            <person name="Cuomo C."/>
            <person name="de Hoog S."/>
            <person name="Gorbushina A."/>
            <person name="Stielow B."/>
            <person name="Teixiera M."/>
            <person name="Abouelleil A."/>
            <person name="Chapman S.B."/>
            <person name="Priest M."/>
            <person name="Young S.K."/>
            <person name="Wortman J."/>
            <person name="Nusbaum C."/>
            <person name="Birren B."/>
        </authorList>
    </citation>
    <scope>NUCLEOTIDE SEQUENCE [LARGE SCALE GENOMIC DNA]</scope>
    <source>
        <strain evidence="9 10">CBS 27337</strain>
    </source>
</reference>
<keyword evidence="8" id="KW-0472">Membrane</keyword>
<gene>
    <name evidence="9" type="ORF">PV04_07686</name>
</gene>
<sequence>MVSYILPASIALAASFVLYVILFVGRRGRHFPDGPPTLPVIGNLHQLPKQKAYLQFTEWAKQYGGMFTLKLGPGTVVVLTDRRIIKQVLDKRSSISSERPTSLVAQQIITEGDHLLWMNNTPAWRLMRKQIHQDLTETLCSREHAKIQQAETVQMLHDMLQAPDYWANHLKRFSNSVILSIVYGIRSPTFDAPYLKRLNDLVEIWARINEFGATPPVDIFPFLKYVPQRFLGNWVTRATKVHDELHALYNGLLASVMKRREAVGPMPTIIDRLLDQQDKTGLTTHQITLLAGVTIKGGSDTSASVLASFVQAMVTFQDVQKRAQAEIDAVVPEDRVPTWDDYEQLPYVAQMVKESHRWRPVAPLSVPHRLAEDEWVDGKLLPKGTVIFLNVWGLHHDESKFPNHDAFDPDHYKGRTLLAAEYANSADYENRDHYGYGNGRRLCPGIHLADRNLFHAISKMLWAFHIEMATDPKTGAPIVPDTDILTGYREGLTACAYEFPIKLTVRSEARKQAIMNEYAEARASVFPKFENADFSLK</sequence>
<dbReference type="SUPFAM" id="SSF48264">
    <property type="entry name" value="Cytochrome P450"/>
    <property type="match status" value="1"/>
</dbReference>
<dbReference type="PRINTS" id="PR00463">
    <property type="entry name" value="EP450I"/>
</dbReference>
<comment type="similarity">
    <text evidence="2">Belongs to the cytochrome P450 family.</text>
</comment>
<evidence type="ECO:0000256" key="8">
    <source>
        <dbReference type="SAM" id="Phobius"/>
    </source>
</evidence>
<evidence type="ECO:0000256" key="2">
    <source>
        <dbReference type="ARBA" id="ARBA00010617"/>
    </source>
</evidence>
<evidence type="ECO:0000256" key="3">
    <source>
        <dbReference type="ARBA" id="ARBA00022723"/>
    </source>
</evidence>
<comment type="cofactor">
    <cofactor evidence="1 7">
        <name>heme</name>
        <dbReference type="ChEBI" id="CHEBI:30413"/>
    </cofactor>
</comment>
<keyword evidence="3 7" id="KW-0479">Metal-binding</keyword>
<proteinExistence type="inferred from homology"/>
<dbReference type="InterPro" id="IPR036396">
    <property type="entry name" value="Cyt_P450_sf"/>
</dbReference>
<evidence type="ECO:0000256" key="4">
    <source>
        <dbReference type="ARBA" id="ARBA00023002"/>
    </source>
</evidence>
<dbReference type="GO" id="GO:0020037">
    <property type="term" value="F:heme binding"/>
    <property type="evidence" value="ECO:0007669"/>
    <property type="project" value="InterPro"/>
</dbReference>